<dbReference type="InterPro" id="IPR009936">
    <property type="entry name" value="DUF1468"/>
</dbReference>
<evidence type="ECO:0000313" key="3">
    <source>
        <dbReference type="EMBL" id="SLM88970.1"/>
    </source>
</evidence>
<evidence type="ECO:0000256" key="1">
    <source>
        <dbReference type="SAM" id="Phobius"/>
    </source>
</evidence>
<evidence type="ECO:0000259" key="2">
    <source>
        <dbReference type="Pfam" id="PF07331"/>
    </source>
</evidence>
<dbReference type="Pfam" id="PF07331">
    <property type="entry name" value="TctB"/>
    <property type="match status" value="1"/>
</dbReference>
<keyword evidence="4" id="KW-1185">Reference proteome</keyword>
<keyword evidence="1" id="KW-1133">Transmembrane helix</keyword>
<protein>
    <submittedName>
        <fullName evidence="3">Tricarboxylate transport protein TctB</fullName>
    </submittedName>
</protein>
<feature type="transmembrane region" description="Helical" evidence="1">
    <location>
        <begin position="34"/>
        <end position="51"/>
    </location>
</feature>
<feature type="transmembrane region" description="Helical" evidence="1">
    <location>
        <begin position="120"/>
        <end position="148"/>
    </location>
</feature>
<accession>A0A1X6WUS6</accession>
<feature type="transmembrane region" description="Helical" evidence="1">
    <location>
        <begin position="72"/>
        <end position="90"/>
    </location>
</feature>
<evidence type="ECO:0000313" key="4">
    <source>
        <dbReference type="Proteomes" id="UP000196581"/>
    </source>
</evidence>
<name>A0A1X6WUS6_9MICO</name>
<keyword evidence="1" id="KW-0472">Membrane</keyword>
<sequence>MNEELQEVAPGQSIDPEVYGTEQVKEHGWWTGRAGLAIPALMVAVATYMLINQFTMDVAPDAEGPGPRFFPGVLIAALFVIAIALAVDIIRKPQSPEMAVITDQDQVGTVHSWYTDWPRLAWAVGGMVVFIALLLPLGWILAAALLFWCIARSMGSKRPVFDITLALLFSSAIYLIFGVALSVDLPSGFIFGGGL</sequence>
<organism evidence="3 4">
    <name type="scientific">Brevibacterium yomogidense</name>
    <dbReference type="NCBI Taxonomy" id="946573"/>
    <lineage>
        <taxon>Bacteria</taxon>
        <taxon>Bacillati</taxon>
        <taxon>Actinomycetota</taxon>
        <taxon>Actinomycetes</taxon>
        <taxon>Micrococcales</taxon>
        <taxon>Brevibacteriaceae</taxon>
        <taxon>Brevibacterium</taxon>
    </lineage>
</organism>
<proteinExistence type="predicted"/>
<feature type="domain" description="DUF1468" evidence="2">
    <location>
        <begin position="38"/>
        <end position="186"/>
    </location>
</feature>
<dbReference type="Proteomes" id="UP000196581">
    <property type="component" value="Unassembled WGS sequence"/>
</dbReference>
<reference evidence="4" key="1">
    <citation type="submission" date="2017-02" db="EMBL/GenBank/DDBJ databases">
        <authorList>
            <person name="Dridi B."/>
        </authorList>
    </citation>
    <scope>NUCLEOTIDE SEQUENCE [LARGE SCALE GENOMIC DNA]</scope>
    <source>
        <strain evidence="4">B Co 03.10</strain>
    </source>
</reference>
<keyword evidence="1" id="KW-0812">Transmembrane</keyword>
<gene>
    <name evidence="3" type="ORF">FM105_01040</name>
</gene>
<dbReference type="AlphaFoldDB" id="A0A1X6WUS6"/>
<dbReference type="RefSeq" id="WP_087003356.1">
    <property type="nucleotide sequence ID" value="NZ_FWFF01000001.1"/>
</dbReference>
<feature type="transmembrane region" description="Helical" evidence="1">
    <location>
        <begin position="160"/>
        <end position="181"/>
    </location>
</feature>
<dbReference type="EMBL" id="FWFF01000001">
    <property type="protein sequence ID" value="SLM88970.1"/>
    <property type="molecule type" value="Genomic_DNA"/>
</dbReference>